<name>A0A3M0C7S9_9PROT</name>
<dbReference type="Proteomes" id="UP000271227">
    <property type="component" value="Unassembled WGS sequence"/>
</dbReference>
<sequence length="119" mass="13296">MAYHPNRVASELVKISMKRQTITYTELGVALCRAGPSPGRGLGPYLDACQDWLKKCNLPPLTSLVVRKETGRPSSEAIFFGKKFGDMTDEEIHSLQTECFDFQWTEKQLRALGVHSHGA</sequence>
<organism evidence="1 2">
    <name type="scientific">Eilatimonas milleporae</name>
    <dbReference type="NCBI Taxonomy" id="911205"/>
    <lineage>
        <taxon>Bacteria</taxon>
        <taxon>Pseudomonadati</taxon>
        <taxon>Pseudomonadota</taxon>
        <taxon>Alphaproteobacteria</taxon>
        <taxon>Kordiimonadales</taxon>
        <taxon>Kordiimonadaceae</taxon>
        <taxon>Eilatimonas</taxon>
    </lineage>
</organism>
<comment type="caution">
    <text evidence="1">The sequence shown here is derived from an EMBL/GenBank/DDBJ whole genome shotgun (WGS) entry which is preliminary data.</text>
</comment>
<keyword evidence="2" id="KW-1185">Reference proteome</keyword>
<evidence type="ECO:0000313" key="2">
    <source>
        <dbReference type="Proteomes" id="UP000271227"/>
    </source>
</evidence>
<dbReference type="AlphaFoldDB" id="A0A3M0C7S9"/>
<reference evidence="1 2" key="1">
    <citation type="submission" date="2018-10" db="EMBL/GenBank/DDBJ databases">
        <title>Genomic Encyclopedia of Archaeal and Bacterial Type Strains, Phase II (KMG-II): from individual species to whole genera.</title>
        <authorList>
            <person name="Goeker M."/>
        </authorList>
    </citation>
    <scope>NUCLEOTIDE SEQUENCE [LARGE SCALE GENOMIC DNA]</scope>
    <source>
        <strain evidence="1 2">DSM 25217</strain>
    </source>
</reference>
<dbReference type="EMBL" id="REFR01000012">
    <property type="protein sequence ID" value="RMB04767.1"/>
    <property type="molecule type" value="Genomic_DNA"/>
</dbReference>
<protein>
    <submittedName>
        <fullName evidence="1">Uncharacterized protein</fullName>
    </submittedName>
</protein>
<accession>A0A3M0C7S9</accession>
<dbReference type="InParanoid" id="A0A3M0C7S9"/>
<gene>
    <name evidence="1" type="ORF">BXY39_2331</name>
</gene>
<evidence type="ECO:0000313" key="1">
    <source>
        <dbReference type="EMBL" id="RMB04767.1"/>
    </source>
</evidence>
<proteinExistence type="predicted"/>